<dbReference type="Proteomes" id="UP000524187">
    <property type="component" value="Unassembled WGS sequence"/>
</dbReference>
<proteinExistence type="predicted"/>
<dbReference type="InterPro" id="IPR046338">
    <property type="entry name" value="GAIN_dom_sf"/>
</dbReference>
<feature type="non-terminal residue" evidence="9">
    <location>
        <position position="105"/>
    </location>
</feature>
<dbReference type="InterPro" id="IPR001740">
    <property type="entry name" value="GPCR_2_EMR1-like_rcpt"/>
</dbReference>
<dbReference type="Pfam" id="PF01825">
    <property type="entry name" value="GPS"/>
    <property type="match status" value="1"/>
</dbReference>
<dbReference type="Gene3D" id="2.60.220.50">
    <property type="match status" value="1"/>
</dbReference>
<feature type="transmembrane region" description="Helical" evidence="7">
    <location>
        <begin position="63"/>
        <end position="85"/>
    </location>
</feature>
<evidence type="ECO:0000256" key="5">
    <source>
        <dbReference type="ARBA" id="ARBA00023157"/>
    </source>
</evidence>
<dbReference type="SMART" id="SM00303">
    <property type="entry name" value="GPS"/>
    <property type="match status" value="1"/>
</dbReference>
<dbReference type="PANTHER" id="PTHR12011:SF433">
    <property type="entry name" value="ADHESION G PROTEIN-COUPLED RECEPTOR E1-LIKE-RELATED"/>
    <property type="match status" value="1"/>
</dbReference>
<evidence type="ECO:0000256" key="7">
    <source>
        <dbReference type="SAM" id="Phobius"/>
    </source>
</evidence>
<evidence type="ECO:0000256" key="2">
    <source>
        <dbReference type="ARBA" id="ARBA00022692"/>
    </source>
</evidence>
<dbReference type="GO" id="GO:0007189">
    <property type="term" value="P:adenylate cyclase-activating G protein-coupled receptor signaling pathway"/>
    <property type="evidence" value="ECO:0007669"/>
    <property type="project" value="TreeGrafter"/>
</dbReference>
<evidence type="ECO:0000259" key="8">
    <source>
        <dbReference type="PROSITE" id="PS50221"/>
    </source>
</evidence>
<dbReference type="PROSITE" id="PS50221">
    <property type="entry name" value="GAIN_B"/>
    <property type="match status" value="1"/>
</dbReference>
<dbReference type="Gene3D" id="1.20.1070.10">
    <property type="entry name" value="Rhodopsin 7-helix transmembrane proteins"/>
    <property type="match status" value="1"/>
</dbReference>
<name>A0A7K8NWR9_CASCA</name>
<dbReference type="EMBL" id="VWPT01000553">
    <property type="protein sequence ID" value="NXE57790.1"/>
    <property type="molecule type" value="Genomic_DNA"/>
</dbReference>
<evidence type="ECO:0000313" key="9">
    <source>
        <dbReference type="EMBL" id="NXE57790.1"/>
    </source>
</evidence>
<keyword evidence="2 7" id="KW-0812">Transmembrane</keyword>
<dbReference type="GO" id="GO:0005886">
    <property type="term" value="C:plasma membrane"/>
    <property type="evidence" value="ECO:0007669"/>
    <property type="project" value="TreeGrafter"/>
</dbReference>
<keyword evidence="3 7" id="KW-1133">Transmembrane helix</keyword>
<evidence type="ECO:0000256" key="4">
    <source>
        <dbReference type="ARBA" id="ARBA00023136"/>
    </source>
</evidence>
<protein>
    <submittedName>
        <fullName evidence="9">AGRE4 protein</fullName>
    </submittedName>
</protein>
<dbReference type="GO" id="GO:0004930">
    <property type="term" value="F:G protein-coupled receptor activity"/>
    <property type="evidence" value="ECO:0007669"/>
    <property type="project" value="InterPro"/>
</dbReference>
<sequence>RENEEAHCVSWQPVGTHGRWSEQGCERLASDRLYTTCSCCHLSSFAILMAISDVEENVTLKLVTYVGLSLSVLCLFLAILTFLLCRSLWNVSVALHLQLSICLFV</sequence>
<feature type="non-terminal residue" evidence="9">
    <location>
        <position position="1"/>
    </location>
</feature>
<keyword evidence="6" id="KW-0325">Glycoprotein</keyword>
<dbReference type="PANTHER" id="PTHR12011">
    <property type="entry name" value="ADHESION G-PROTEIN COUPLED RECEPTOR"/>
    <property type="match status" value="1"/>
</dbReference>
<evidence type="ECO:0000256" key="1">
    <source>
        <dbReference type="ARBA" id="ARBA00004141"/>
    </source>
</evidence>
<dbReference type="AlphaFoldDB" id="A0A7K8NWR9"/>
<accession>A0A7K8NWR9</accession>
<feature type="transmembrane region" description="Helical" evidence="7">
    <location>
        <begin position="33"/>
        <end position="51"/>
    </location>
</feature>
<organism evidence="9 10">
    <name type="scientific">Casuarius casuarius</name>
    <name type="common">Southern cassowary</name>
    <name type="synonym">Struthio casuarius</name>
    <dbReference type="NCBI Taxonomy" id="8787"/>
    <lineage>
        <taxon>Eukaryota</taxon>
        <taxon>Metazoa</taxon>
        <taxon>Chordata</taxon>
        <taxon>Craniata</taxon>
        <taxon>Vertebrata</taxon>
        <taxon>Euteleostomi</taxon>
        <taxon>Archelosauria</taxon>
        <taxon>Archosauria</taxon>
        <taxon>Dinosauria</taxon>
        <taxon>Saurischia</taxon>
        <taxon>Theropoda</taxon>
        <taxon>Coelurosauria</taxon>
        <taxon>Aves</taxon>
        <taxon>Palaeognathae</taxon>
        <taxon>Casuariiformes</taxon>
        <taxon>Casuariidae</taxon>
        <taxon>Casuarius</taxon>
    </lineage>
</organism>
<dbReference type="Pfam" id="PF00002">
    <property type="entry name" value="7tm_2"/>
    <property type="match status" value="1"/>
</dbReference>
<dbReference type="InterPro" id="IPR057244">
    <property type="entry name" value="GAIN_B"/>
</dbReference>
<keyword evidence="5" id="KW-1015">Disulfide bond</keyword>
<evidence type="ECO:0000256" key="6">
    <source>
        <dbReference type="ARBA" id="ARBA00023180"/>
    </source>
</evidence>
<feature type="domain" description="GAIN-B" evidence="8">
    <location>
        <begin position="1"/>
        <end position="55"/>
    </location>
</feature>
<dbReference type="InterPro" id="IPR000832">
    <property type="entry name" value="GPCR_2_secretin-like"/>
</dbReference>
<keyword evidence="10" id="KW-1185">Reference proteome</keyword>
<evidence type="ECO:0000313" key="10">
    <source>
        <dbReference type="Proteomes" id="UP000524187"/>
    </source>
</evidence>
<gene>
    <name evidence="9" type="primary">Adgre4</name>
    <name evidence="9" type="ORF">CASCAS_R15353</name>
</gene>
<evidence type="ECO:0000256" key="3">
    <source>
        <dbReference type="ARBA" id="ARBA00022989"/>
    </source>
</evidence>
<reference evidence="9 10" key="1">
    <citation type="submission" date="2019-09" db="EMBL/GenBank/DDBJ databases">
        <title>Bird 10,000 Genomes (B10K) Project - Family phase.</title>
        <authorList>
            <person name="Zhang G."/>
        </authorList>
    </citation>
    <scope>NUCLEOTIDE SEQUENCE [LARGE SCALE GENOMIC DNA]</scope>
    <source>
        <strain evidence="9">B10K-LSUMZ-50683</strain>
        <tissue evidence="9">Muscle</tissue>
    </source>
</reference>
<dbReference type="PRINTS" id="PR01128">
    <property type="entry name" value="EMR1HORMONER"/>
</dbReference>
<comment type="caution">
    <text evidence="9">The sequence shown here is derived from an EMBL/GenBank/DDBJ whole genome shotgun (WGS) entry which is preliminary data.</text>
</comment>
<dbReference type="InterPro" id="IPR000203">
    <property type="entry name" value="GPS"/>
</dbReference>
<comment type="subcellular location">
    <subcellularLocation>
        <location evidence="1">Membrane</location>
        <topology evidence="1">Multi-pass membrane protein</topology>
    </subcellularLocation>
</comment>
<keyword evidence="4 7" id="KW-0472">Membrane</keyword>